<feature type="region of interest" description="Disordered" evidence="1">
    <location>
        <begin position="348"/>
        <end position="380"/>
    </location>
</feature>
<proteinExistence type="predicted"/>
<sequence>MKSCFSDTRGAITVLGLFAALVATGLVFYVVGVGEAIRHRETMQDAADASAFAAAVLHARGMNLLVLVNLVMAGALAVLVMLKVLITVVAVAIAIVLALAIPTFGASLVALAPLTTVQTALFQAEAALRGPVFAVLRIGNRTAAAIRRAVPAAAWARANAVVQDDAFDDIPETGVPLPPRIELPTEDDDFERLCGRAGRVVGEIVMLPFDKIGVLPDAVQDAIGDAIEALVAAFSPWFCGAGEGGVPPKLTYSVERWIPSIESTSECLGSQLTSGCLDAGDAELNALFDQTTGACPAEGAAGHDDCLTRAEDARHECRTTPGIQSYVYQIERRRRAYWAEDGRVRHTDDDLALDSDDPSDHDEVLSSERSERDERLCDGRWSEDPRGPACVITEVPRFTASMLPELRDAARVIEIEVVRHVHACLVEEEQTLIEQDPGMLEDRTGMASQRVAFESGGFDVELGGEPFQMRILVMGETPSDRAARGVAVAGGGSLEAGGDLPLADLGRMSIAQAEMYYPSTDLADRPDWMWNMRWRARMRRVHVPAIGMLDSACSAVPGLDCTAVLGPLQAWGTIIAH</sequence>
<feature type="transmembrane region" description="Helical" evidence="2">
    <location>
        <begin position="89"/>
        <end position="112"/>
    </location>
</feature>
<dbReference type="Proteomes" id="UP000034883">
    <property type="component" value="Chromosome"/>
</dbReference>
<name>A0A0F6SDM9_9BACT</name>
<dbReference type="STRING" id="927083.DB32_000873"/>
<keyword evidence="2" id="KW-1133">Transmembrane helix</keyword>
<dbReference type="AlphaFoldDB" id="A0A0F6SDM9"/>
<evidence type="ECO:0000313" key="4">
    <source>
        <dbReference type="Proteomes" id="UP000034883"/>
    </source>
</evidence>
<keyword evidence="2" id="KW-0812">Transmembrane</keyword>
<keyword evidence="4" id="KW-1185">Reference proteome</keyword>
<organism evidence="3 4">
    <name type="scientific">Sandaracinus amylolyticus</name>
    <dbReference type="NCBI Taxonomy" id="927083"/>
    <lineage>
        <taxon>Bacteria</taxon>
        <taxon>Pseudomonadati</taxon>
        <taxon>Myxococcota</taxon>
        <taxon>Polyangia</taxon>
        <taxon>Polyangiales</taxon>
        <taxon>Sandaracinaceae</taxon>
        <taxon>Sandaracinus</taxon>
    </lineage>
</organism>
<evidence type="ECO:0000313" key="3">
    <source>
        <dbReference type="EMBL" id="AKF03724.1"/>
    </source>
</evidence>
<reference evidence="3 4" key="1">
    <citation type="submission" date="2015-03" db="EMBL/GenBank/DDBJ databases">
        <title>Genome assembly of Sandaracinus amylolyticus DSM 53668.</title>
        <authorList>
            <person name="Sharma G."/>
            <person name="Subramanian S."/>
        </authorList>
    </citation>
    <scope>NUCLEOTIDE SEQUENCE [LARGE SCALE GENOMIC DNA]</scope>
    <source>
        <strain evidence="3 4">DSM 53668</strain>
    </source>
</reference>
<dbReference type="RefSeq" id="WP_053231151.1">
    <property type="nucleotide sequence ID" value="NZ_CP011125.1"/>
</dbReference>
<feature type="transmembrane region" description="Helical" evidence="2">
    <location>
        <begin position="12"/>
        <end position="31"/>
    </location>
</feature>
<protein>
    <submittedName>
        <fullName evidence="3">Uncharacterized protein</fullName>
    </submittedName>
</protein>
<dbReference type="OrthoDB" id="5522183at2"/>
<evidence type="ECO:0000256" key="2">
    <source>
        <dbReference type="SAM" id="Phobius"/>
    </source>
</evidence>
<accession>A0A0F6SDM9</accession>
<feature type="compositionally biased region" description="Acidic residues" evidence="1">
    <location>
        <begin position="350"/>
        <end position="360"/>
    </location>
</feature>
<evidence type="ECO:0000256" key="1">
    <source>
        <dbReference type="SAM" id="MobiDB-lite"/>
    </source>
</evidence>
<dbReference type="EMBL" id="CP011125">
    <property type="protein sequence ID" value="AKF03724.1"/>
    <property type="molecule type" value="Genomic_DNA"/>
</dbReference>
<feature type="compositionally biased region" description="Basic and acidic residues" evidence="1">
    <location>
        <begin position="361"/>
        <end position="380"/>
    </location>
</feature>
<keyword evidence="2" id="KW-0472">Membrane</keyword>
<gene>
    <name evidence="3" type="ORF">DB32_000873</name>
</gene>
<dbReference type="KEGG" id="samy:DB32_000873"/>